<dbReference type="AlphaFoldDB" id="A0A8D2IFZ8"/>
<dbReference type="GeneTree" id="ENSGT00390000004904"/>
<keyword evidence="1" id="KW-0732">Signal</keyword>
<organism evidence="2 3">
    <name type="scientific">Urocitellus parryii</name>
    <name type="common">Arctic ground squirrel</name>
    <name type="synonym">Spermophilus parryii</name>
    <dbReference type="NCBI Taxonomy" id="9999"/>
    <lineage>
        <taxon>Eukaryota</taxon>
        <taxon>Metazoa</taxon>
        <taxon>Chordata</taxon>
        <taxon>Craniata</taxon>
        <taxon>Vertebrata</taxon>
        <taxon>Euteleostomi</taxon>
        <taxon>Mammalia</taxon>
        <taxon>Eutheria</taxon>
        <taxon>Euarchontoglires</taxon>
        <taxon>Glires</taxon>
        <taxon>Rodentia</taxon>
        <taxon>Sciuromorpha</taxon>
        <taxon>Sciuridae</taxon>
        <taxon>Xerinae</taxon>
        <taxon>Marmotini</taxon>
        <taxon>Urocitellus</taxon>
    </lineage>
</organism>
<keyword evidence="3" id="KW-1185">Reference proteome</keyword>
<name>A0A8D2IFZ8_UROPR</name>
<dbReference type="Ensembl" id="ENSUPAT00010029103.1">
    <property type="protein sequence ID" value="ENSUPAP00010025582.1"/>
    <property type="gene ID" value="ENSUPAG00010020221.1"/>
</dbReference>
<dbReference type="Pfam" id="PF05612">
    <property type="entry name" value="Leg1"/>
    <property type="match status" value="1"/>
</dbReference>
<dbReference type="Proteomes" id="UP000694417">
    <property type="component" value="Unplaced"/>
</dbReference>
<dbReference type="GO" id="GO:0005615">
    <property type="term" value="C:extracellular space"/>
    <property type="evidence" value="ECO:0007669"/>
    <property type="project" value="TreeGrafter"/>
</dbReference>
<evidence type="ECO:0000313" key="2">
    <source>
        <dbReference type="Ensembl" id="ENSUPAP00010025582.1"/>
    </source>
</evidence>
<accession>A0A8D2IFZ8</accession>
<dbReference type="PANTHER" id="PTHR18820:SF4">
    <property type="entry name" value="CHROMOSOME 6 OPEN READING FRAME 58"/>
    <property type="match status" value="1"/>
</dbReference>
<evidence type="ECO:0000313" key="3">
    <source>
        <dbReference type="Proteomes" id="UP000694417"/>
    </source>
</evidence>
<proteinExistence type="predicted"/>
<feature type="signal peptide" evidence="1">
    <location>
        <begin position="1"/>
        <end position="21"/>
    </location>
</feature>
<feature type="chain" id="PRO_5034291239" evidence="1">
    <location>
        <begin position="22"/>
        <end position="356"/>
    </location>
</feature>
<evidence type="ECO:0000256" key="1">
    <source>
        <dbReference type="SAM" id="SignalP"/>
    </source>
</evidence>
<protein>
    <submittedName>
        <fullName evidence="2">Uncharacterized protein</fullName>
    </submittedName>
</protein>
<dbReference type="InterPro" id="IPR008499">
    <property type="entry name" value="Leg1"/>
</dbReference>
<sequence>MWPALVIPTFLFLSCFSVGSAQIPGSVTDGNDRYPPFWDQINGDIAEFPVQDNKIIIDIWKYKDRLQIYKILIRESNKYFVQFGKNDTGNVLWGLTLFYGKLYKTGRFVKPSNSSVCAYEGEFPGCISIDSGWGGFNFYVLTIYFLAAIESGFLRNISQEIVFLSPEEHRSYFCYSIEECRASFPQAMDAAKKFYQYLQSRKILSIVGDTPVYNTDKDTAILYMWDAHQALIDIGKPMFNDIFQYSSATERDFTFNFLLAIEFCAAAIYRSFFESSAEFLVGFPHRPLTDEDDPILPSDLNIREKALMSSVTLISNINQMTGGSFLTVWKKAMNVSKITQFLGRLIINNLLLIPNT</sequence>
<reference evidence="2" key="2">
    <citation type="submission" date="2025-09" db="UniProtKB">
        <authorList>
            <consortium name="Ensembl"/>
        </authorList>
    </citation>
    <scope>IDENTIFICATION</scope>
</reference>
<dbReference type="PANTHER" id="PTHR18820">
    <property type="entry name" value="LEG1"/>
    <property type="match status" value="1"/>
</dbReference>
<reference evidence="2" key="1">
    <citation type="submission" date="2025-08" db="UniProtKB">
        <authorList>
            <consortium name="Ensembl"/>
        </authorList>
    </citation>
    <scope>IDENTIFICATION</scope>
</reference>